<keyword evidence="1" id="KW-0732">Signal</keyword>
<feature type="signal peptide" evidence="1">
    <location>
        <begin position="1"/>
        <end position="22"/>
    </location>
</feature>
<evidence type="ECO:0000313" key="2">
    <source>
        <dbReference type="EMBL" id="QOV90090.1"/>
    </source>
</evidence>
<gene>
    <name evidence="2" type="ORF">IPV69_01580</name>
</gene>
<evidence type="ECO:0008006" key="4">
    <source>
        <dbReference type="Google" id="ProtNLM"/>
    </source>
</evidence>
<sequence length="418" mass="45349">MKWVLYLITSVAAFLLPLSALAEERPSAAIFADRPEFFAGEPIRVTTILTNSTSKALAVMLYGRSSTKLRIRSQAGDVVWERQLIDSPLSNADVTEVEPNNRLVVEVAACCTRTGRKPAGKAGDLTPLVLPAGRYVIEIVYFIRGGAETSAKTDFAVVVLPDALAAAQKEMSSPDVLEFLSDNYISLKQSLVVLKRIAKDHRAGVLADQANYVLGSYLLARMEHLDEESAAAAVEYFLAVSDASPSLKARSRLCLLDVVERSEFVLPLSVCREIEASLTISRLAYAWLKTEQEWRTSRLVLARRRAVAENNIMACIAMTQGRFELPELSTMLGQMRGPVDREVPQQLISAIESGTPNVAILSAFALARTGLNCGVGIGSLTFAARAADGESAKRAMYALRELARRNVEGAAGAIEGSR</sequence>
<dbReference type="KEGG" id="hbs:IPV69_01580"/>
<keyword evidence="3" id="KW-1185">Reference proteome</keyword>
<organism evidence="2 3">
    <name type="scientific">Humisphaera borealis</name>
    <dbReference type="NCBI Taxonomy" id="2807512"/>
    <lineage>
        <taxon>Bacteria</taxon>
        <taxon>Pseudomonadati</taxon>
        <taxon>Planctomycetota</taxon>
        <taxon>Phycisphaerae</taxon>
        <taxon>Tepidisphaerales</taxon>
        <taxon>Tepidisphaeraceae</taxon>
        <taxon>Humisphaera</taxon>
    </lineage>
</organism>
<accession>A0A7M2X031</accession>
<reference evidence="2 3" key="1">
    <citation type="submission" date="2020-10" db="EMBL/GenBank/DDBJ databases">
        <title>Wide distribution of Phycisphaera-like planctomycetes from WD2101 soil group in peatlands and genome analysis of the first cultivated representative.</title>
        <authorList>
            <person name="Dedysh S.N."/>
            <person name="Beletsky A.V."/>
            <person name="Ivanova A."/>
            <person name="Kulichevskaya I.S."/>
            <person name="Suzina N.E."/>
            <person name="Philippov D.A."/>
            <person name="Rakitin A.L."/>
            <person name="Mardanov A.V."/>
            <person name="Ravin N.V."/>
        </authorList>
    </citation>
    <scope>NUCLEOTIDE SEQUENCE [LARGE SCALE GENOMIC DNA]</scope>
    <source>
        <strain evidence="2 3">M1803</strain>
    </source>
</reference>
<evidence type="ECO:0000313" key="3">
    <source>
        <dbReference type="Proteomes" id="UP000593765"/>
    </source>
</evidence>
<name>A0A7M2X031_9BACT</name>
<protein>
    <recommendedName>
        <fullName evidence="4">HEAT repeat domain-containing protein</fullName>
    </recommendedName>
</protein>
<dbReference type="AlphaFoldDB" id="A0A7M2X031"/>
<dbReference type="EMBL" id="CP063458">
    <property type="protein sequence ID" value="QOV90090.1"/>
    <property type="molecule type" value="Genomic_DNA"/>
</dbReference>
<dbReference type="RefSeq" id="WP_206293161.1">
    <property type="nucleotide sequence ID" value="NZ_CP063458.1"/>
</dbReference>
<dbReference type="Proteomes" id="UP000593765">
    <property type="component" value="Chromosome"/>
</dbReference>
<proteinExistence type="predicted"/>
<feature type="chain" id="PRO_5034341451" description="HEAT repeat domain-containing protein" evidence="1">
    <location>
        <begin position="23"/>
        <end position="418"/>
    </location>
</feature>
<evidence type="ECO:0000256" key="1">
    <source>
        <dbReference type="SAM" id="SignalP"/>
    </source>
</evidence>